<accession>A0ACC2HHU8</accession>
<sequence length="95" mass="10228">MPASPPLSLAAEPTRTTAICPSTTASANLLSVQPQTTAITLASLAQAFLQQADSIQDATWSYAMEGTLMSCGSYEMHRPEARRPYQSCHITFTSF</sequence>
<comment type="caution">
    <text evidence="1">The sequence shown here is derived from an EMBL/GenBank/DDBJ whole genome shotgun (WGS) entry which is preliminary data.</text>
</comment>
<dbReference type="Proteomes" id="UP001157502">
    <property type="component" value="Chromosome 2"/>
</dbReference>
<keyword evidence="2" id="KW-1185">Reference proteome</keyword>
<organism evidence="1 2">
    <name type="scientific">Dallia pectoralis</name>
    <name type="common">Alaska blackfish</name>
    <dbReference type="NCBI Taxonomy" id="75939"/>
    <lineage>
        <taxon>Eukaryota</taxon>
        <taxon>Metazoa</taxon>
        <taxon>Chordata</taxon>
        <taxon>Craniata</taxon>
        <taxon>Vertebrata</taxon>
        <taxon>Euteleostomi</taxon>
        <taxon>Actinopterygii</taxon>
        <taxon>Neopterygii</taxon>
        <taxon>Teleostei</taxon>
        <taxon>Protacanthopterygii</taxon>
        <taxon>Esociformes</taxon>
        <taxon>Umbridae</taxon>
        <taxon>Dallia</taxon>
    </lineage>
</organism>
<gene>
    <name evidence="1" type="ORF">DPEC_G00023720</name>
</gene>
<evidence type="ECO:0000313" key="1">
    <source>
        <dbReference type="EMBL" id="KAJ8015205.1"/>
    </source>
</evidence>
<name>A0ACC2HHU8_DALPE</name>
<dbReference type="EMBL" id="CM055729">
    <property type="protein sequence ID" value="KAJ8015205.1"/>
    <property type="molecule type" value="Genomic_DNA"/>
</dbReference>
<reference evidence="1" key="1">
    <citation type="submission" date="2021-05" db="EMBL/GenBank/DDBJ databases">
        <authorList>
            <person name="Pan Q."/>
            <person name="Jouanno E."/>
            <person name="Zahm M."/>
            <person name="Klopp C."/>
            <person name="Cabau C."/>
            <person name="Louis A."/>
            <person name="Berthelot C."/>
            <person name="Parey E."/>
            <person name="Roest Crollius H."/>
            <person name="Montfort J."/>
            <person name="Robinson-Rechavi M."/>
            <person name="Bouchez O."/>
            <person name="Lampietro C."/>
            <person name="Lopez Roques C."/>
            <person name="Donnadieu C."/>
            <person name="Postlethwait J."/>
            <person name="Bobe J."/>
            <person name="Dillon D."/>
            <person name="Chandos A."/>
            <person name="von Hippel F."/>
            <person name="Guiguen Y."/>
        </authorList>
    </citation>
    <scope>NUCLEOTIDE SEQUENCE</scope>
    <source>
        <strain evidence="1">YG-Jan2019</strain>
    </source>
</reference>
<protein>
    <submittedName>
        <fullName evidence="1">Uncharacterized protein</fullName>
    </submittedName>
</protein>
<proteinExistence type="predicted"/>
<evidence type="ECO:0000313" key="2">
    <source>
        <dbReference type="Proteomes" id="UP001157502"/>
    </source>
</evidence>